<proteinExistence type="predicted"/>
<evidence type="ECO:0000313" key="1">
    <source>
        <dbReference type="EMBL" id="ASV76814.1"/>
    </source>
</evidence>
<accession>A0A286RLH0</accession>
<keyword evidence="2" id="KW-1185">Reference proteome</keyword>
<gene>
    <name evidence="1" type="ORF">THTE_4213</name>
</gene>
<dbReference type="AlphaFoldDB" id="A0A286RLH0"/>
<sequence>MQRTAAKFLTQVEFHRLGAHDDAGNSPEGPACRIRFRRDVLVTSIFGGIRWSGPMTTD</sequence>
<name>A0A286RLH0_9BACT</name>
<organism evidence="1 2">
    <name type="scientific">Thermogutta terrifontis</name>
    <dbReference type="NCBI Taxonomy" id="1331910"/>
    <lineage>
        <taxon>Bacteria</taxon>
        <taxon>Pseudomonadati</taxon>
        <taxon>Planctomycetota</taxon>
        <taxon>Planctomycetia</taxon>
        <taxon>Pirellulales</taxon>
        <taxon>Thermoguttaceae</taxon>
        <taxon>Thermogutta</taxon>
    </lineage>
</organism>
<protein>
    <submittedName>
        <fullName evidence="1">Uncharacterized protein</fullName>
    </submittedName>
</protein>
<dbReference type="EMBL" id="CP018477">
    <property type="protein sequence ID" value="ASV76814.1"/>
    <property type="molecule type" value="Genomic_DNA"/>
</dbReference>
<reference evidence="1 2" key="1">
    <citation type="journal article" name="Front. Microbiol.">
        <title>Sugar Metabolism of the First Thermophilic Planctomycete Thermogutta terrifontis: Comparative Genomic and Transcriptomic Approaches.</title>
        <authorList>
            <person name="Elcheninov A.G."/>
            <person name="Menzel P."/>
            <person name="Gudbergsdottir S.R."/>
            <person name="Slesarev A.I."/>
            <person name="Kadnikov V.V."/>
            <person name="Krogh A."/>
            <person name="Bonch-Osmolovskaya E.A."/>
            <person name="Peng X."/>
            <person name="Kublanov I.V."/>
        </authorList>
    </citation>
    <scope>NUCLEOTIDE SEQUENCE [LARGE SCALE GENOMIC DNA]</scope>
    <source>
        <strain evidence="1 2">R1</strain>
    </source>
</reference>
<dbReference type="KEGG" id="ttf:THTE_4213"/>
<dbReference type="Proteomes" id="UP000215086">
    <property type="component" value="Chromosome"/>
</dbReference>
<evidence type="ECO:0000313" key="2">
    <source>
        <dbReference type="Proteomes" id="UP000215086"/>
    </source>
</evidence>